<dbReference type="SUPFAM" id="SSF69118">
    <property type="entry name" value="AhpD-like"/>
    <property type="match status" value="1"/>
</dbReference>
<evidence type="ECO:0000259" key="2">
    <source>
        <dbReference type="Pfam" id="PF02627"/>
    </source>
</evidence>
<evidence type="ECO:0000313" key="4">
    <source>
        <dbReference type="Proteomes" id="UP000255335"/>
    </source>
</evidence>
<organism evidence="3 4">
    <name type="scientific">Helicobacter cinaedi</name>
    <dbReference type="NCBI Taxonomy" id="213"/>
    <lineage>
        <taxon>Bacteria</taxon>
        <taxon>Pseudomonadati</taxon>
        <taxon>Campylobacterota</taxon>
        <taxon>Epsilonproteobacteria</taxon>
        <taxon>Campylobacterales</taxon>
        <taxon>Helicobacteraceae</taxon>
        <taxon>Helicobacter</taxon>
    </lineage>
</organism>
<keyword evidence="3" id="KW-0456">Lyase</keyword>
<dbReference type="Gene3D" id="1.20.1290.10">
    <property type="entry name" value="AhpD-like"/>
    <property type="match status" value="1"/>
</dbReference>
<keyword evidence="1" id="KW-0500">Molybdenum</keyword>
<dbReference type="EMBL" id="UGHZ01000003">
    <property type="protein sequence ID" value="STP13598.1"/>
    <property type="molecule type" value="Genomic_DNA"/>
</dbReference>
<dbReference type="Pfam" id="PF02627">
    <property type="entry name" value="CMD"/>
    <property type="match status" value="2"/>
</dbReference>
<dbReference type="PANTHER" id="PTHR33570">
    <property type="entry name" value="4-CARBOXYMUCONOLACTONE DECARBOXYLASE FAMILY PROTEIN"/>
    <property type="match status" value="1"/>
</dbReference>
<dbReference type="AlphaFoldDB" id="A0A377JVV6"/>
<feature type="domain" description="Carboxymuconolactone decarboxylase-like" evidence="2">
    <location>
        <begin position="64"/>
        <end position="145"/>
    </location>
</feature>
<dbReference type="InterPro" id="IPR006311">
    <property type="entry name" value="TAT_signal"/>
</dbReference>
<dbReference type="GO" id="GO:0051920">
    <property type="term" value="F:peroxiredoxin activity"/>
    <property type="evidence" value="ECO:0007669"/>
    <property type="project" value="InterPro"/>
</dbReference>
<evidence type="ECO:0000256" key="1">
    <source>
        <dbReference type="ARBA" id="ARBA00022505"/>
    </source>
</evidence>
<dbReference type="InterPro" id="IPR019546">
    <property type="entry name" value="TAT_signal_bac_arc"/>
</dbReference>
<dbReference type="InterPro" id="IPR029032">
    <property type="entry name" value="AhpD-like"/>
</dbReference>
<name>A0A377JVV6_9HELI</name>
<dbReference type="GO" id="GO:0047575">
    <property type="term" value="F:4-carboxymuconolactone decarboxylase activity"/>
    <property type="evidence" value="ECO:0007669"/>
    <property type="project" value="UniProtKB-EC"/>
</dbReference>
<evidence type="ECO:0000313" key="3">
    <source>
        <dbReference type="EMBL" id="STP13598.1"/>
    </source>
</evidence>
<feature type="domain" description="Carboxymuconolactone decarboxylase-like" evidence="2">
    <location>
        <begin position="201"/>
        <end position="281"/>
    </location>
</feature>
<dbReference type="InterPro" id="IPR052512">
    <property type="entry name" value="4CMD/NDH-1_regulator"/>
</dbReference>
<dbReference type="RefSeq" id="WP_115026763.1">
    <property type="nucleotide sequence ID" value="NZ_UGHZ01000003.1"/>
</dbReference>
<dbReference type="InterPro" id="IPR003779">
    <property type="entry name" value="CMD-like"/>
</dbReference>
<dbReference type="Proteomes" id="UP000255335">
    <property type="component" value="Unassembled WGS sequence"/>
</dbReference>
<dbReference type="NCBIfam" id="TIGR01409">
    <property type="entry name" value="TAT_signal_seq"/>
    <property type="match status" value="1"/>
</dbReference>
<protein>
    <submittedName>
        <fullName evidence="3">4-carboxymuconolactone decarboxylase</fullName>
        <ecNumber evidence="3">4.1.1.44</ecNumber>
    </submittedName>
</protein>
<dbReference type="PROSITE" id="PS51318">
    <property type="entry name" value="TAT"/>
    <property type="match status" value="1"/>
</dbReference>
<sequence length="287" mass="32274">MKTKQNRRDFLQKVSIGAGALLMGDIVFAENIHKKKEIKMQLTQRAKEHFAQLFLDMDIADDTEFFEIFMNFTLDEAFLESKLELQDYIKLTLAALIATQSLEMYKTMLQAALKNSIKPIVIKEIIYQAVPYVGFGQVSAFIGITNSIFTAHNIALPLESKRTTTRKNRQDKGLNIQRQIFGATIDKANAQAPQDERHIRRFLSANCFGDYYTRDGIDLQFRELLTFVYIAALGGAESQLKAHISGNLAMGNNRERLLGVITALVPYIGYPKSLNAIAALDSITLKG</sequence>
<proteinExistence type="predicted"/>
<dbReference type="PANTHER" id="PTHR33570:SF2">
    <property type="entry name" value="CARBOXYMUCONOLACTONE DECARBOXYLASE-LIKE DOMAIN-CONTAINING PROTEIN"/>
    <property type="match status" value="1"/>
</dbReference>
<gene>
    <name evidence="3" type="ORF">NCTC12221_01676</name>
</gene>
<dbReference type="EC" id="4.1.1.44" evidence="3"/>
<reference evidence="3 4" key="1">
    <citation type="submission" date="2018-06" db="EMBL/GenBank/DDBJ databases">
        <authorList>
            <consortium name="Pathogen Informatics"/>
            <person name="Doyle S."/>
        </authorList>
    </citation>
    <scope>NUCLEOTIDE SEQUENCE [LARGE SCALE GENOMIC DNA]</scope>
    <source>
        <strain evidence="3 4">NCTC12221</strain>
    </source>
</reference>
<accession>A0A377JVV6</accession>